<name>A0A8S5QU56_9CAUD</name>
<evidence type="ECO:0000313" key="1">
    <source>
        <dbReference type="EMBL" id="DAE22823.1"/>
    </source>
</evidence>
<proteinExistence type="predicted"/>
<organism evidence="1">
    <name type="scientific">Siphoviridae sp. ct2hZ16</name>
    <dbReference type="NCBI Taxonomy" id="2826276"/>
    <lineage>
        <taxon>Viruses</taxon>
        <taxon>Duplodnaviria</taxon>
        <taxon>Heunggongvirae</taxon>
        <taxon>Uroviricota</taxon>
        <taxon>Caudoviricetes</taxon>
    </lineage>
</organism>
<dbReference type="EMBL" id="BK015739">
    <property type="protein sequence ID" value="DAE22823.1"/>
    <property type="molecule type" value="Genomic_DNA"/>
</dbReference>
<protein>
    <submittedName>
        <fullName evidence="1">Uncharacterized protein</fullName>
    </submittedName>
</protein>
<accession>A0A8S5QU56</accession>
<reference evidence="1" key="1">
    <citation type="journal article" date="2021" name="Proc. Natl. Acad. Sci. U.S.A.">
        <title>A Catalog of Tens of Thousands of Viruses from Human Metagenomes Reveals Hidden Associations with Chronic Diseases.</title>
        <authorList>
            <person name="Tisza M.J."/>
            <person name="Buck C.B."/>
        </authorList>
    </citation>
    <scope>NUCLEOTIDE SEQUENCE</scope>
    <source>
        <strain evidence="1">Ct2hZ16</strain>
    </source>
</reference>
<sequence>MEITYISKYGKLVKRCPGLHEYWYKGKLIAKGSSLSSSDPTEKPTSEDWAFCVSLRPEEEKK</sequence>